<dbReference type="STRING" id="420662.Mpe_A2053"/>
<dbReference type="AlphaFoldDB" id="A2SHH2"/>
<evidence type="ECO:0000256" key="1">
    <source>
        <dbReference type="SAM" id="MobiDB-lite"/>
    </source>
</evidence>
<dbReference type="Proteomes" id="UP000000366">
    <property type="component" value="Chromosome"/>
</dbReference>
<feature type="region of interest" description="Disordered" evidence="1">
    <location>
        <begin position="1"/>
        <end position="34"/>
    </location>
</feature>
<dbReference type="HOGENOM" id="CLU_2024009_0_0_4"/>
<protein>
    <submittedName>
        <fullName evidence="2">Uncharacterized protein</fullName>
    </submittedName>
</protein>
<reference evidence="2 3" key="1">
    <citation type="journal article" date="2007" name="J. Bacteriol.">
        <title>Whole-genome analysis of the methyl tert-butyl ether-degrading beta-proteobacterium Methylibium petroleiphilum PM1.</title>
        <authorList>
            <person name="Kane S.R."/>
            <person name="Chakicherla A.Y."/>
            <person name="Chain P.S.G."/>
            <person name="Schmidt R."/>
            <person name="Shin M.W."/>
            <person name="Legler T.C."/>
            <person name="Scow K.M."/>
            <person name="Larimer F.W."/>
            <person name="Lucas S.M."/>
            <person name="Richardson P.M."/>
            <person name="Hristova K.R."/>
        </authorList>
    </citation>
    <scope>NUCLEOTIDE SEQUENCE [LARGE SCALE GENOMIC DNA]</scope>
    <source>
        <strain evidence="3">ATCC BAA-1232 / LMG 22953 / PM1</strain>
    </source>
</reference>
<dbReference type="KEGG" id="mpt:Mpe_A2053"/>
<sequence>MTTSPRTAATASKRAKKPKSGSGGARSKPAAAQRTKKAAINEAIATELAPAVAIALLDKTDQAPGAATPSLECLAAGAAPSETEGKVRVQLLFENGAVLPVEMSNAAGAALSKGLAEELPKK</sequence>
<gene>
    <name evidence="2" type="ordered locus">Mpe_A2053</name>
</gene>
<dbReference type="RefSeq" id="WP_011829648.1">
    <property type="nucleotide sequence ID" value="NC_008825.1"/>
</dbReference>
<evidence type="ECO:0000313" key="3">
    <source>
        <dbReference type="Proteomes" id="UP000000366"/>
    </source>
</evidence>
<dbReference type="EMBL" id="CP000555">
    <property type="protein sequence ID" value="ABM95011.1"/>
    <property type="molecule type" value="Genomic_DNA"/>
</dbReference>
<name>A2SHH2_METPP</name>
<evidence type="ECO:0000313" key="2">
    <source>
        <dbReference type="EMBL" id="ABM95011.1"/>
    </source>
</evidence>
<feature type="compositionally biased region" description="Low complexity" evidence="1">
    <location>
        <begin position="1"/>
        <end position="12"/>
    </location>
</feature>
<accession>A2SHH2</accession>
<proteinExistence type="predicted"/>
<keyword evidence="3" id="KW-1185">Reference proteome</keyword>
<organism evidence="2 3">
    <name type="scientific">Methylibium petroleiphilum (strain ATCC BAA-1232 / LMG 22953 / PM1)</name>
    <dbReference type="NCBI Taxonomy" id="420662"/>
    <lineage>
        <taxon>Bacteria</taxon>
        <taxon>Pseudomonadati</taxon>
        <taxon>Pseudomonadota</taxon>
        <taxon>Betaproteobacteria</taxon>
        <taxon>Burkholderiales</taxon>
        <taxon>Sphaerotilaceae</taxon>
        <taxon>Methylibium</taxon>
    </lineage>
</organism>